<evidence type="ECO:0000313" key="3">
    <source>
        <dbReference type="EMBL" id="CRK94137.1"/>
    </source>
</evidence>
<feature type="chain" id="PRO_5013380420" evidence="1">
    <location>
        <begin position="23"/>
        <end position="145"/>
    </location>
</feature>
<dbReference type="InterPro" id="IPR001368">
    <property type="entry name" value="TNFR/NGFR_Cys_rich_reg"/>
</dbReference>
<dbReference type="Proteomes" id="UP000183832">
    <property type="component" value="Unassembled WGS sequence"/>
</dbReference>
<keyword evidence="4" id="KW-1185">Reference proteome</keyword>
<dbReference type="EMBL" id="CVRI01000038">
    <property type="protein sequence ID" value="CRK94137.1"/>
    <property type="molecule type" value="Genomic_DNA"/>
</dbReference>
<evidence type="ECO:0000259" key="2">
    <source>
        <dbReference type="PROSITE" id="PS00652"/>
    </source>
</evidence>
<evidence type="ECO:0000256" key="1">
    <source>
        <dbReference type="SAM" id="SignalP"/>
    </source>
</evidence>
<feature type="signal peptide" evidence="1">
    <location>
        <begin position="1"/>
        <end position="22"/>
    </location>
</feature>
<keyword evidence="1" id="KW-0732">Signal</keyword>
<reference evidence="3 4" key="1">
    <citation type="submission" date="2015-04" db="EMBL/GenBank/DDBJ databases">
        <authorList>
            <person name="Syromyatnikov M.Y."/>
            <person name="Popov V.N."/>
        </authorList>
    </citation>
    <scope>NUCLEOTIDE SEQUENCE [LARGE SCALE GENOMIC DNA]</scope>
</reference>
<dbReference type="AlphaFoldDB" id="A0A1J1I6U3"/>
<accession>A0A1J1I6U3</accession>
<name>A0A1J1I6U3_9DIPT</name>
<feature type="domain" description="TNFR-Cys" evidence="2">
    <location>
        <begin position="62"/>
        <end position="100"/>
    </location>
</feature>
<gene>
    <name evidence="3" type="ORF">CLUMA_CG007657</name>
</gene>
<proteinExistence type="predicted"/>
<organism evidence="3 4">
    <name type="scientific">Clunio marinus</name>
    <dbReference type="NCBI Taxonomy" id="568069"/>
    <lineage>
        <taxon>Eukaryota</taxon>
        <taxon>Metazoa</taxon>
        <taxon>Ecdysozoa</taxon>
        <taxon>Arthropoda</taxon>
        <taxon>Hexapoda</taxon>
        <taxon>Insecta</taxon>
        <taxon>Pterygota</taxon>
        <taxon>Neoptera</taxon>
        <taxon>Endopterygota</taxon>
        <taxon>Diptera</taxon>
        <taxon>Nematocera</taxon>
        <taxon>Chironomoidea</taxon>
        <taxon>Chironomidae</taxon>
        <taxon>Clunio</taxon>
    </lineage>
</organism>
<dbReference type="PROSITE" id="PS00652">
    <property type="entry name" value="TNFR_NGFR_1"/>
    <property type="match status" value="1"/>
</dbReference>
<evidence type="ECO:0000313" key="4">
    <source>
        <dbReference type="Proteomes" id="UP000183832"/>
    </source>
</evidence>
<sequence>MFNFRSFVILCFVGIQTQFASQDTPSPPPPPPSCEAVACEGSDKFCEYKIDPKTCECKPFVCCSPPFCPNGYEVCDSCTNCKCKEGCPEEPCDQPSDIFCSATRDPTTCECLTLCCSVFCPNGIDWDNCHSCSDCACLPEKCPRG</sequence>
<protein>
    <submittedName>
        <fullName evidence="3">CLUMA_CG007657, isoform A</fullName>
    </submittedName>
</protein>